<keyword evidence="12" id="KW-1185">Reference proteome</keyword>
<accession>A0A158D9A1</accession>
<dbReference type="GO" id="GO:0008320">
    <property type="term" value="F:protein transmembrane transporter activity"/>
    <property type="evidence" value="ECO:0007669"/>
    <property type="project" value="TreeGrafter"/>
</dbReference>
<comment type="similarity">
    <text evidence="2">Belongs to the TPS (TC 1.B.20) family.</text>
</comment>
<comment type="caution">
    <text evidence="11">The sequence shown here is derived from an EMBL/GenBank/DDBJ whole genome shotgun (WGS) entry which is preliminary data.</text>
</comment>
<evidence type="ECO:0000256" key="5">
    <source>
        <dbReference type="ARBA" id="ARBA00022692"/>
    </source>
</evidence>
<dbReference type="GO" id="GO:0098046">
    <property type="term" value="C:type V protein secretion system complex"/>
    <property type="evidence" value="ECO:0007669"/>
    <property type="project" value="TreeGrafter"/>
</dbReference>
<dbReference type="InterPro" id="IPR005565">
    <property type="entry name" value="Hemolysn_activator_HlyB_C"/>
</dbReference>
<evidence type="ECO:0000256" key="9">
    <source>
        <dbReference type="SAM" id="MobiDB-lite"/>
    </source>
</evidence>
<keyword evidence="4" id="KW-1134">Transmembrane beta strand</keyword>
<dbReference type="Gene3D" id="2.40.160.50">
    <property type="entry name" value="membrane protein fhac: a member of the omp85/tpsb transporter family"/>
    <property type="match status" value="1"/>
</dbReference>
<evidence type="ECO:0000256" key="2">
    <source>
        <dbReference type="ARBA" id="ARBA00009055"/>
    </source>
</evidence>
<dbReference type="Pfam" id="PF03865">
    <property type="entry name" value="ShlB"/>
    <property type="match status" value="1"/>
</dbReference>
<proteinExistence type="inferred from homology"/>
<evidence type="ECO:0000313" key="11">
    <source>
        <dbReference type="EMBL" id="SAK90950.1"/>
    </source>
</evidence>
<dbReference type="InterPro" id="IPR013686">
    <property type="entry name" value="Polypept-transport_assoc_ShlB"/>
</dbReference>
<name>A0A158D9A1_9BURK</name>
<evidence type="ECO:0000256" key="6">
    <source>
        <dbReference type="ARBA" id="ARBA00022927"/>
    </source>
</evidence>
<keyword evidence="8" id="KW-0998">Cell outer membrane</keyword>
<evidence type="ECO:0000256" key="8">
    <source>
        <dbReference type="ARBA" id="ARBA00023237"/>
    </source>
</evidence>
<dbReference type="RefSeq" id="WP_235012335.1">
    <property type="nucleotide sequence ID" value="NZ_FCOF02000055.1"/>
</dbReference>
<reference evidence="11" key="1">
    <citation type="submission" date="2016-01" db="EMBL/GenBank/DDBJ databases">
        <authorList>
            <person name="Peeters C."/>
        </authorList>
    </citation>
    <scope>NUCLEOTIDE SEQUENCE [LARGE SCALE GENOMIC DNA]</scope>
    <source>
        <strain evidence="11">LMG 29318</strain>
    </source>
</reference>
<gene>
    <name evidence="11" type="ORF">AWB75_06384</name>
</gene>
<dbReference type="AlphaFoldDB" id="A0A158D9A1"/>
<dbReference type="Proteomes" id="UP000054870">
    <property type="component" value="Unassembled WGS sequence"/>
</dbReference>
<evidence type="ECO:0000256" key="7">
    <source>
        <dbReference type="ARBA" id="ARBA00023136"/>
    </source>
</evidence>
<dbReference type="PROSITE" id="PS51779">
    <property type="entry name" value="POTRA"/>
    <property type="match status" value="1"/>
</dbReference>
<feature type="region of interest" description="Disordered" evidence="9">
    <location>
        <begin position="1"/>
        <end position="25"/>
    </location>
</feature>
<evidence type="ECO:0000256" key="3">
    <source>
        <dbReference type="ARBA" id="ARBA00022448"/>
    </source>
</evidence>
<keyword evidence="3" id="KW-0813">Transport</keyword>
<protein>
    <submittedName>
        <fullName evidence="11">Hemolysin activation/secretion protein-like protein</fullName>
    </submittedName>
</protein>
<keyword evidence="5" id="KW-0812">Transmembrane</keyword>
<evidence type="ECO:0000259" key="10">
    <source>
        <dbReference type="PROSITE" id="PS51779"/>
    </source>
</evidence>
<evidence type="ECO:0000256" key="1">
    <source>
        <dbReference type="ARBA" id="ARBA00004442"/>
    </source>
</evidence>
<dbReference type="InterPro" id="IPR051544">
    <property type="entry name" value="TPS_OM_transporter"/>
</dbReference>
<dbReference type="GO" id="GO:0046819">
    <property type="term" value="P:protein secretion by the type V secretion system"/>
    <property type="evidence" value="ECO:0007669"/>
    <property type="project" value="TreeGrafter"/>
</dbReference>
<dbReference type="EMBL" id="FCOF02000055">
    <property type="protein sequence ID" value="SAK90950.1"/>
    <property type="molecule type" value="Genomic_DNA"/>
</dbReference>
<dbReference type="PANTHER" id="PTHR34597">
    <property type="entry name" value="SLR1661 PROTEIN"/>
    <property type="match status" value="1"/>
</dbReference>
<dbReference type="GO" id="GO:0009279">
    <property type="term" value="C:cell outer membrane"/>
    <property type="evidence" value="ECO:0007669"/>
    <property type="project" value="UniProtKB-SubCell"/>
</dbReference>
<evidence type="ECO:0000256" key="4">
    <source>
        <dbReference type="ARBA" id="ARBA00022452"/>
    </source>
</evidence>
<organism evidence="11 12">
    <name type="scientific">Caballeronia catudaia</name>
    <dbReference type="NCBI Taxonomy" id="1777136"/>
    <lineage>
        <taxon>Bacteria</taxon>
        <taxon>Pseudomonadati</taxon>
        <taxon>Pseudomonadota</taxon>
        <taxon>Betaproteobacteria</taxon>
        <taxon>Burkholderiales</taxon>
        <taxon>Burkholderiaceae</taxon>
        <taxon>Caballeronia</taxon>
    </lineage>
</organism>
<dbReference type="PANTHER" id="PTHR34597:SF1">
    <property type="entry name" value="HEME_HEMOPEXIN TRANSPORTER PROTEIN HUXB"/>
    <property type="match status" value="1"/>
</dbReference>
<keyword evidence="7" id="KW-0472">Membrane</keyword>
<feature type="domain" description="POTRA" evidence="10">
    <location>
        <begin position="99"/>
        <end position="174"/>
    </location>
</feature>
<dbReference type="Pfam" id="PF08479">
    <property type="entry name" value="POTRA_2"/>
    <property type="match status" value="1"/>
</dbReference>
<feature type="region of interest" description="Disordered" evidence="9">
    <location>
        <begin position="61"/>
        <end position="93"/>
    </location>
</feature>
<dbReference type="InterPro" id="IPR034746">
    <property type="entry name" value="POTRA"/>
</dbReference>
<comment type="subcellular location">
    <subcellularLocation>
        <location evidence="1">Cell outer membrane</location>
    </subcellularLocation>
</comment>
<sequence>MARSRMPYVSARRVRRSGTHPRRGRVGTRRLAVLFATLVAASARDMRDARAQALPNAGSILREQQQQTPVPPPPSDLRLNVTPAPEPAPPSGAPGGIRFEVKGFDFTGNTLFPAAELKEVLRPVVGADRSLDDLEAAADRISAYYRRHGYLVARAYVPPQQIDNGIVRIAVSEGRYGRVDIDNRSRTRDSVITRFLGPLKSGEVIDEHALTRATLLAQDAAGTTGANATISPGVLPGTSDMTLQVPKARPLSGSVQADNYGQTTTGAARLIGALQWNNPLGIGDQLAARLLGSITGQFYGNIGYTVPVGGSGLAWGVGYTRSTYSVGGQFDELDAYGSANVFSTFFSYPLLRSPSANVYTTLGYDHKLLSDHIGAFDSVSDKTSDVGRLGLSGNLTLEKSITTFDTSIQQGNLRFKSPQLEQVASQIGGAFTKFVLALTHTQVIGAQTNGTQLYFSLTAQTASHNLDSSEQISLGGPYAVRAYATGDAPVDEAYIATFEVRQTLKQSLVPVLVTLSGFIDTADGKIVAHPVVPGTNHVRLSGMGVGATFAAPHDFLLSMAYAHTLGHVPPTLGTGHANRFWVALTKSF</sequence>
<evidence type="ECO:0000313" key="12">
    <source>
        <dbReference type="Proteomes" id="UP000054870"/>
    </source>
</evidence>
<keyword evidence="6" id="KW-0653">Protein transport</keyword>
<dbReference type="Gene3D" id="3.10.20.310">
    <property type="entry name" value="membrane protein fhac"/>
    <property type="match status" value="1"/>
</dbReference>
<feature type="compositionally biased region" description="Basic residues" evidence="9">
    <location>
        <begin position="12"/>
        <end position="25"/>
    </location>
</feature>